<feature type="compositionally biased region" description="Acidic residues" evidence="1">
    <location>
        <begin position="61"/>
        <end position="73"/>
    </location>
</feature>
<accession>A0A9N7TH00</accession>
<evidence type="ECO:0000313" key="3">
    <source>
        <dbReference type="Proteomes" id="UP001153269"/>
    </source>
</evidence>
<gene>
    <name evidence="2" type="ORF">PLEPLA_LOCUS626</name>
</gene>
<sequence>MSPAILSRLAVHTVLESPTHARRGEDRSHAHTTAICTGVDARMEQQSGTRESGADESHDGGDDDDDEDDDGGDDILRDCRTSGGVRGGGGFGDVVTHPGFCRRKSPSDRVSLPVFIGERIAWPDGAAYRAQGEK</sequence>
<organism evidence="2 3">
    <name type="scientific">Pleuronectes platessa</name>
    <name type="common">European plaice</name>
    <dbReference type="NCBI Taxonomy" id="8262"/>
    <lineage>
        <taxon>Eukaryota</taxon>
        <taxon>Metazoa</taxon>
        <taxon>Chordata</taxon>
        <taxon>Craniata</taxon>
        <taxon>Vertebrata</taxon>
        <taxon>Euteleostomi</taxon>
        <taxon>Actinopterygii</taxon>
        <taxon>Neopterygii</taxon>
        <taxon>Teleostei</taxon>
        <taxon>Neoteleostei</taxon>
        <taxon>Acanthomorphata</taxon>
        <taxon>Carangaria</taxon>
        <taxon>Pleuronectiformes</taxon>
        <taxon>Pleuronectoidei</taxon>
        <taxon>Pleuronectidae</taxon>
        <taxon>Pleuronectes</taxon>
    </lineage>
</organism>
<comment type="caution">
    <text evidence="2">The sequence shown here is derived from an EMBL/GenBank/DDBJ whole genome shotgun (WGS) entry which is preliminary data.</text>
</comment>
<evidence type="ECO:0000256" key="1">
    <source>
        <dbReference type="SAM" id="MobiDB-lite"/>
    </source>
</evidence>
<name>A0A9N7TH00_PLEPL</name>
<evidence type="ECO:0000313" key="2">
    <source>
        <dbReference type="EMBL" id="CAB1412930.1"/>
    </source>
</evidence>
<reference evidence="2" key="1">
    <citation type="submission" date="2020-03" db="EMBL/GenBank/DDBJ databases">
        <authorList>
            <person name="Weist P."/>
        </authorList>
    </citation>
    <scope>NUCLEOTIDE SEQUENCE</scope>
</reference>
<proteinExistence type="predicted"/>
<dbReference type="EMBL" id="CADEAL010000025">
    <property type="protein sequence ID" value="CAB1412930.1"/>
    <property type="molecule type" value="Genomic_DNA"/>
</dbReference>
<feature type="region of interest" description="Disordered" evidence="1">
    <location>
        <begin position="17"/>
        <end position="108"/>
    </location>
</feature>
<dbReference type="Proteomes" id="UP001153269">
    <property type="component" value="Unassembled WGS sequence"/>
</dbReference>
<dbReference type="AlphaFoldDB" id="A0A9N7TH00"/>
<protein>
    <submittedName>
        <fullName evidence="2">Uncharacterized protein</fullName>
    </submittedName>
</protein>
<keyword evidence="3" id="KW-1185">Reference proteome</keyword>